<evidence type="ECO:0000313" key="2">
    <source>
        <dbReference type="Proteomes" id="UP001234297"/>
    </source>
</evidence>
<dbReference type="EMBL" id="CM056815">
    <property type="protein sequence ID" value="KAJ8630478.1"/>
    <property type="molecule type" value="Genomic_DNA"/>
</dbReference>
<dbReference type="Proteomes" id="UP001234297">
    <property type="component" value="Chromosome 7"/>
</dbReference>
<comment type="caution">
    <text evidence="1">The sequence shown here is derived from an EMBL/GenBank/DDBJ whole genome shotgun (WGS) entry which is preliminary data.</text>
</comment>
<keyword evidence="2" id="KW-1185">Reference proteome</keyword>
<organism evidence="1 2">
    <name type="scientific">Persea americana</name>
    <name type="common">Avocado</name>
    <dbReference type="NCBI Taxonomy" id="3435"/>
    <lineage>
        <taxon>Eukaryota</taxon>
        <taxon>Viridiplantae</taxon>
        <taxon>Streptophyta</taxon>
        <taxon>Embryophyta</taxon>
        <taxon>Tracheophyta</taxon>
        <taxon>Spermatophyta</taxon>
        <taxon>Magnoliopsida</taxon>
        <taxon>Magnoliidae</taxon>
        <taxon>Laurales</taxon>
        <taxon>Lauraceae</taxon>
        <taxon>Persea</taxon>
    </lineage>
</organism>
<evidence type="ECO:0000313" key="1">
    <source>
        <dbReference type="EMBL" id="KAJ8630478.1"/>
    </source>
</evidence>
<protein>
    <submittedName>
        <fullName evidence="1">Uncharacterized protein</fullName>
    </submittedName>
</protein>
<reference evidence="1 2" key="1">
    <citation type="journal article" date="2022" name="Hortic Res">
        <title>A haplotype resolved chromosomal level avocado genome allows analysis of novel avocado genes.</title>
        <authorList>
            <person name="Nath O."/>
            <person name="Fletcher S.J."/>
            <person name="Hayward A."/>
            <person name="Shaw L.M."/>
            <person name="Masouleh A.K."/>
            <person name="Furtado A."/>
            <person name="Henry R.J."/>
            <person name="Mitter N."/>
        </authorList>
    </citation>
    <scope>NUCLEOTIDE SEQUENCE [LARGE SCALE GENOMIC DNA]</scope>
    <source>
        <strain evidence="2">cv. Hass</strain>
    </source>
</reference>
<accession>A0ACC2LBM3</accession>
<name>A0ACC2LBM3_PERAE</name>
<gene>
    <name evidence="1" type="ORF">MRB53_023801</name>
</gene>
<proteinExistence type="predicted"/>
<sequence length="81" mass="8029">MKGNDGRLLQGKGGAAAACDAAVAAGSMEAGRAEGREGVAGGGSRVRWQLLQDGGRCSRSAGQSERRVAAGLEAGRTGKAE</sequence>